<evidence type="ECO:0000313" key="4">
    <source>
        <dbReference type="EMBL" id="MES1930876.1"/>
    </source>
</evidence>
<comment type="caution">
    <text evidence="4">The sequence shown here is derived from an EMBL/GenBank/DDBJ whole genome shotgun (WGS) entry which is preliminary data.</text>
</comment>
<gene>
    <name evidence="4" type="ORF">SADO_16573</name>
</gene>
<feature type="signal peptide" evidence="2">
    <location>
        <begin position="1"/>
        <end position="27"/>
    </location>
</feature>
<dbReference type="PANTHER" id="PTHR19328:SF53">
    <property type="entry name" value="MEMBRANE PROTEIN"/>
    <property type="match status" value="1"/>
</dbReference>
<evidence type="ECO:0000256" key="2">
    <source>
        <dbReference type="SAM" id="SignalP"/>
    </source>
</evidence>
<protein>
    <submittedName>
        <fullName evidence="4">L-sorbosone dehydrogenase</fullName>
    </submittedName>
</protein>
<dbReference type="PANTHER" id="PTHR19328">
    <property type="entry name" value="HEDGEHOG-INTERACTING PROTEIN"/>
    <property type="match status" value="1"/>
</dbReference>
<dbReference type="EMBL" id="APND01000008">
    <property type="protein sequence ID" value="MES1930876.1"/>
    <property type="molecule type" value="Genomic_DNA"/>
</dbReference>
<dbReference type="Pfam" id="PF22807">
    <property type="entry name" value="TrAA12"/>
    <property type="match status" value="1"/>
</dbReference>
<feature type="region of interest" description="Disordered" evidence="1">
    <location>
        <begin position="165"/>
        <end position="186"/>
    </location>
</feature>
<sequence>MQKLSLHALCATTLAATGLFAGGSASAAEGCDTAGLDLPDGFCATAFASDAGAPRHLAVADNGTVYVNLADDVDGAGLMALRDTDNDGAADEHKTFGEGGGTGLAIHDGWLYAATVTDIYRYKLDDNLVPAGDPEHIVTGLPQQTSHAARGLAISDDGMLFVNNGAPSNACQESDRSPGSKGQDPCPLLDNHGGIWQFSATETGQQFEPKTEYATGLRNMFALDWYDGQLYGVQHGRDQLHSNWPDAFTQEQSAHLPAEELFAIDEGDHLGWPFCYYDPKMDKKVLGPEYDGDGKKVGRCGDYEQPLAAYPAHWAPMDVLFYEGDGFGSKYSGGAFIAFHGSWNRAPSPQAGYRVIYQPFENGKASSDYEDFAGAQGFQGSKEIKSPGSAEHRPAGLAQGGDGALYISDDAGGTIFRVTHEGGSNG</sequence>
<dbReference type="InterPro" id="IPR011042">
    <property type="entry name" value="6-blade_b-propeller_TolB-like"/>
</dbReference>
<feature type="domain" description="Pyrroloquinoline quinone-dependent pyranose dehydrogenase beta-propeller" evidence="3">
    <location>
        <begin position="38"/>
        <end position="420"/>
    </location>
</feature>
<dbReference type="InterPro" id="IPR054539">
    <property type="entry name" value="Beta-prop_PDH"/>
</dbReference>
<name>A0ABV2B4S3_9GAMM</name>
<feature type="chain" id="PRO_5045571103" evidence="2">
    <location>
        <begin position="28"/>
        <end position="426"/>
    </location>
</feature>
<dbReference type="RefSeq" id="WP_353113519.1">
    <property type="nucleotide sequence ID" value="NZ_APND01000008.1"/>
</dbReference>
<evidence type="ECO:0000259" key="3">
    <source>
        <dbReference type="Pfam" id="PF22807"/>
    </source>
</evidence>
<keyword evidence="5" id="KW-1185">Reference proteome</keyword>
<keyword evidence="2" id="KW-0732">Signal</keyword>
<evidence type="ECO:0000256" key="1">
    <source>
        <dbReference type="SAM" id="MobiDB-lite"/>
    </source>
</evidence>
<dbReference type="InterPro" id="IPR011041">
    <property type="entry name" value="Quinoprot_gluc/sorb_DH_b-prop"/>
</dbReference>
<accession>A0ABV2B4S3</accession>
<dbReference type="SUPFAM" id="SSF50952">
    <property type="entry name" value="Soluble quinoprotein glucose dehydrogenase"/>
    <property type="match status" value="1"/>
</dbReference>
<dbReference type="Gene3D" id="2.120.10.30">
    <property type="entry name" value="TolB, C-terminal domain"/>
    <property type="match status" value="1"/>
</dbReference>
<proteinExistence type="predicted"/>
<reference evidence="4 5" key="1">
    <citation type="submission" date="2013-03" db="EMBL/GenBank/DDBJ databases">
        <title>Salinisphaera dokdonensis CL-ES53 Genome Sequencing.</title>
        <authorList>
            <person name="Li C."/>
            <person name="Lai Q."/>
            <person name="Shao Z."/>
        </authorList>
    </citation>
    <scope>NUCLEOTIDE SEQUENCE [LARGE SCALE GENOMIC DNA]</scope>
    <source>
        <strain evidence="4 5">CL-ES53</strain>
    </source>
</reference>
<dbReference type="Proteomes" id="UP001460888">
    <property type="component" value="Unassembled WGS sequence"/>
</dbReference>
<evidence type="ECO:0000313" key="5">
    <source>
        <dbReference type="Proteomes" id="UP001460888"/>
    </source>
</evidence>
<organism evidence="4 5">
    <name type="scientific">Salinisphaera dokdonensis CL-ES53</name>
    <dbReference type="NCBI Taxonomy" id="1304272"/>
    <lineage>
        <taxon>Bacteria</taxon>
        <taxon>Pseudomonadati</taxon>
        <taxon>Pseudomonadota</taxon>
        <taxon>Gammaproteobacteria</taxon>
        <taxon>Salinisphaerales</taxon>
        <taxon>Salinisphaeraceae</taxon>
        <taxon>Salinisphaera</taxon>
    </lineage>
</organism>